<sequence length="76" mass="8691">MHEVVETSKEILWAGAADFPRTIPRSDATKLSLNHPFMGEAFSYYKDFGEGCFCDEGKEPVETSFKAPRFSHLLRY</sequence>
<protein>
    <submittedName>
        <fullName evidence="1">Uncharacterized protein</fullName>
    </submittedName>
</protein>
<dbReference type="AlphaFoldDB" id="A0A6V7LDT8"/>
<accession>A0A6V7LDT8</accession>
<evidence type="ECO:0000313" key="1">
    <source>
        <dbReference type="EMBL" id="CAD1574532.1"/>
    </source>
</evidence>
<proteinExistence type="predicted"/>
<dbReference type="EMBL" id="CADCXW020000343">
    <property type="protein sequence ID" value="CAD1574532.1"/>
    <property type="molecule type" value="Genomic_DNA"/>
</dbReference>
<name>A0A6V7LDT8_9HYME</name>
<reference evidence="1" key="1">
    <citation type="submission" date="2020-07" db="EMBL/GenBank/DDBJ databases">
        <authorList>
            <person name="Ferguson B K."/>
        </authorList>
    </citation>
    <scope>NUCLEOTIDE SEQUENCE</scope>
    <source>
        <strain evidence="1">L06</strain>
    </source>
</reference>
<gene>
    <name evidence="1" type="ORF">BBRV_LOCUS104110</name>
</gene>
<organism evidence="1">
    <name type="scientific">Bracon brevicornis</name>
    <dbReference type="NCBI Taxonomy" id="1563983"/>
    <lineage>
        <taxon>Eukaryota</taxon>
        <taxon>Metazoa</taxon>
        <taxon>Ecdysozoa</taxon>
        <taxon>Arthropoda</taxon>
        <taxon>Hexapoda</taxon>
        <taxon>Insecta</taxon>
        <taxon>Pterygota</taxon>
        <taxon>Neoptera</taxon>
        <taxon>Endopterygota</taxon>
        <taxon>Hymenoptera</taxon>
        <taxon>Apocrita</taxon>
        <taxon>Ichneumonoidea</taxon>
        <taxon>Braconidae</taxon>
        <taxon>Braconinae</taxon>
        <taxon>Bracon</taxon>
    </lineage>
</organism>